<name>A0A9D7LPP6_9RHOO</name>
<protein>
    <recommendedName>
        <fullName evidence="12">Transport permease protein</fullName>
    </recommendedName>
</protein>
<dbReference type="EMBL" id="JADKBR010000019">
    <property type="protein sequence ID" value="MBK8891700.1"/>
    <property type="molecule type" value="Genomic_DNA"/>
</dbReference>
<feature type="domain" description="ABC transmembrane type-2" evidence="13">
    <location>
        <begin position="29"/>
        <end position="255"/>
    </location>
</feature>
<proteinExistence type="inferred from homology"/>
<feature type="transmembrane region" description="Helical" evidence="12">
    <location>
        <begin position="230"/>
        <end position="251"/>
    </location>
</feature>
<accession>A0A9D7LPP6</accession>
<feature type="transmembrane region" description="Helical" evidence="12">
    <location>
        <begin position="26"/>
        <end position="49"/>
    </location>
</feature>
<keyword evidence="5" id="KW-0536">Nodulation</keyword>
<dbReference type="AlphaFoldDB" id="A0A9D7LPP6"/>
<evidence type="ECO:0000313" key="15">
    <source>
        <dbReference type="Proteomes" id="UP000808146"/>
    </source>
</evidence>
<dbReference type="InterPro" id="IPR005981">
    <property type="entry name" value="ABC_transptNodJ"/>
</dbReference>
<dbReference type="PANTHER" id="PTHR43229:SF2">
    <property type="entry name" value="NODULATION PROTEIN J"/>
    <property type="match status" value="1"/>
</dbReference>
<keyword evidence="8 12" id="KW-0812">Transmembrane</keyword>
<gene>
    <name evidence="14" type="ORF">IPN75_15650</name>
</gene>
<keyword evidence="9 12" id="KW-1133">Transmembrane helix</keyword>
<evidence type="ECO:0000256" key="2">
    <source>
        <dbReference type="ARBA" id="ARBA00008394"/>
    </source>
</evidence>
<evidence type="ECO:0000256" key="3">
    <source>
        <dbReference type="ARBA" id="ARBA00011350"/>
    </source>
</evidence>
<evidence type="ECO:0000313" key="14">
    <source>
        <dbReference type="EMBL" id="MBK8891700.1"/>
    </source>
</evidence>
<dbReference type="PIRSF" id="PIRSF006648">
    <property type="entry name" value="DrrB"/>
    <property type="match status" value="1"/>
</dbReference>
<organism evidence="14 15">
    <name type="scientific">Candidatus Dechloromonas phosphorivorans</name>
    <dbReference type="NCBI Taxonomy" id="2899244"/>
    <lineage>
        <taxon>Bacteria</taxon>
        <taxon>Pseudomonadati</taxon>
        <taxon>Pseudomonadota</taxon>
        <taxon>Betaproteobacteria</taxon>
        <taxon>Rhodocyclales</taxon>
        <taxon>Azonexaceae</taxon>
        <taxon>Dechloromonas</taxon>
    </lineage>
</organism>
<comment type="caution">
    <text evidence="14">The sequence shown here is derived from an EMBL/GenBank/DDBJ whole genome shotgun (WGS) entry which is preliminary data.</text>
</comment>
<keyword evidence="4 12" id="KW-0813">Transport</keyword>
<keyword evidence="6 12" id="KW-1003">Cell membrane</keyword>
<evidence type="ECO:0000256" key="10">
    <source>
        <dbReference type="ARBA" id="ARBA00023136"/>
    </source>
</evidence>
<evidence type="ECO:0000256" key="5">
    <source>
        <dbReference type="ARBA" id="ARBA00022458"/>
    </source>
</evidence>
<feature type="transmembrane region" description="Helical" evidence="12">
    <location>
        <begin position="173"/>
        <end position="193"/>
    </location>
</feature>
<dbReference type="Proteomes" id="UP000808146">
    <property type="component" value="Unassembled WGS sequence"/>
</dbReference>
<feature type="transmembrane region" description="Helical" evidence="12">
    <location>
        <begin position="114"/>
        <end position="137"/>
    </location>
</feature>
<dbReference type="InterPro" id="IPR047817">
    <property type="entry name" value="ABC2_TM_bact-type"/>
</dbReference>
<dbReference type="PANTHER" id="PTHR43229">
    <property type="entry name" value="NODULATION PROTEIN J"/>
    <property type="match status" value="1"/>
</dbReference>
<dbReference type="GO" id="GO:0015772">
    <property type="term" value="P:oligosaccharide transport"/>
    <property type="evidence" value="ECO:0007669"/>
    <property type="project" value="InterPro"/>
</dbReference>
<evidence type="ECO:0000256" key="8">
    <source>
        <dbReference type="ARBA" id="ARBA00022692"/>
    </source>
</evidence>
<dbReference type="Pfam" id="PF01061">
    <property type="entry name" value="ABC2_membrane"/>
    <property type="match status" value="1"/>
</dbReference>
<dbReference type="PRINTS" id="PR00164">
    <property type="entry name" value="ABC2TRNSPORT"/>
</dbReference>
<dbReference type="PROSITE" id="PS51012">
    <property type="entry name" value="ABC_TM2"/>
    <property type="match status" value="1"/>
</dbReference>
<dbReference type="InterPro" id="IPR051784">
    <property type="entry name" value="Nod_factor_ABC_transporter"/>
</dbReference>
<comment type="subcellular location">
    <subcellularLocation>
        <location evidence="1 12">Cell inner membrane</location>
        <topology evidence="1 12">Multi-pass membrane protein</topology>
    </subcellularLocation>
</comment>
<evidence type="ECO:0000256" key="4">
    <source>
        <dbReference type="ARBA" id="ARBA00022448"/>
    </source>
</evidence>
<dbReference type="NCBIfam" id="TIGR01291">
    <property type="entry name" value="nodJ"/>
    <property type="match status" value="1"/>
</dbReference>
<feature type="transmembrane region" description="Helical" evidence="12">
    <location>
        <begin position="61"/>
        <end position="80"/>
    </location>
</feature>
<comment type="subunit">
    <text evidence="3">The complex is composed of two ATP-binding proteins (NodI) and two transmembrane proteins (NodJ).</text>
</comment>
<dbReference type="InterPro" id="IPR000412">
    <property type="entry name" value="ABC_2_transport"/>
</dbReference>
<evidence type="ECO:0000256" key="1">
    <source>
        <dbReference type="ARBA" id="ARBA00004429"/>
    </source>
</evidence>
<evidence type="ECO:0000256" key="12">
    <source>
        <dbReference type="RuleBase" id="RU361157"/>
    </source>
</evidence>
<dbReference type="GO" id="GO:0043190">
    <property type="term" value="C:ATP-binding cassette (ABC) transporter complex"/>
    <property type="evidence" value="ECO:0007669"/>
    <property type="project" value="InterPro"/>
</dbReference>
<evidence type="ECO:0000256" key="11">
    <source>
        <dbReference type="ARBA" id="ARBA00025119"/>
    </source>
</evidence>
<sequence length="258" mass="27766">MLSGVQPPIFGWLPVWRRNFLVWKKLALPSILGNLADPLIYMLGLGYGLGQMLPNIDGQSYVAFLAAGTVCASTMNAATFESLYSAFSRMHVQKTWDAILNTPLGLADVVAGELFWAATKSLFSGAAILVVVTALGLTHGPMLLWALPAIVLTGLAFAALGLIWNALAPSYDFFMYYFTLFITPMTLISGVFFPTDQLPGWLAATGGWLPLAQGVQLVRPLLAGQIPADALTHITALVAMTAAAFTVALHLTRRRLLK</sequence>
<comment type="similarity">
    <text evidence="2">Belongs to the ABC-2 integral membrane protein family. Lipooligosaccharide exporter (TC 3.A.1.102) subfamily.</text>
</comment>
<evidence type="ECO:0000256" key="7">
    <source>
        <dbReference type="ARBA" id="ARBA00022519"/>
    </source>
</evidence>
<keyword evidence="7" id="KW-0997">Cell inner membrane</keyword>
<feature type="transmembrane region" description="Helical" evidence="12">
    <location>
        <begin position="144"/>
        <end position="167"/>
    </location>
</feature>
<evidence type="ECO:0000259" key="13">
    <source>
        <dbReference type="PROSITE" id="PS51012"/>
    </source>
</evidence>
<evidence type="ECO:0000256" key="9">
    <source>
        <dbReference type="ARBA" id="ARBA00022989"/>
    </source>
</evidence>
<reference evidence="15" key="1">
    <citation type="journal article" date="2021" name="Nat. Commun.">
        <title>Connecting structure to function with the recovery of over 1000 high-quality metagenome-assembled genomes from activated sludge using long-read sequencing.</title>
        <authorList>
            <person name="Singleton C.M."/>
            <person name="Petriglieri F."/>
            <person name="Kristensen J.M."/>
            <person name="Kirkegaard R.H."/>
            <person name="Michaelsen T.Y."/>
            <person name="Andersen M.H."/>
            <person name="Kondrotaite Z."/>
            <person name="Karst S.M."/>
            <person name="Dueholm M.S."/>
            <person name="Nielsen P.H."/>
            <person name="Albertsen M."/>
        </authorList>
    </citation>
    <scope>NUCLEOTIDE SEQUENCE [LARGE SCALE GENOMIC DNA]</scope>
</reference>
<comment type="function">
    <text evidence="11">Part of the ABC transporter complex NodIJ involved in the export of the nodulation factors (Nod factors), the bacterial signal molecules that induce symbiosis and subsequent nodulation induction. Nod factors are LCO (lipo-chitin oligosaccharide), a modified beta-1,4-linked N-acetylglucosamine oligosaccharide. This subunit encodes the transporter.</text>
</comment>
<dbReference type="GO" id="GO:0140359">
    <property type="term" value="F:ABC-type transporter activity"/>
    <property type="evidence" value="ECO:0007669"/>
    <property type="project" value="InterPro"/>
</dbReference>
<evidence type="ECO:0000256" key="6">
    <source>
        <dbReference type="ARBA" id="ARBA00022475"/>
    </source>
</evidence>
<dbReference type="InterPro" id="IPR013525">
    <property type="entry name" value="ABC2_TM"/>
</dbReference>
<keyword evidence="10 12" id="KW-0472">Membrane</keyword>